<gene>
    <name evidence="6" type="primary">gldA</name>
    <name evidence="6" type="ORF">GCM10011387_02320</name>
</gene>
<keyword evidence="4 6" id="KW-0067">ATP-binding</keyword>
<dbReference type="CDD" id="cd03230">
    <property type="entry name" value="ABC_DR_subfamily_A"/>
    <property type="match status" value="1"/>
</dbReference>
<dbReference type="SUPFAM" id="SSF52540">
    <property type="entry name" value="P-loop containing nucleoside triphosphate hydrolases"/>
    <property type="match status" value="1"/>
</dbReference>
<proteinExistence type="inferred from homology"/>
<dbReference type="InterPro" id="IPR027417">
    <property type="entry name" value="P-loop_NTPase"/>
</dbReference>
<sequence>MSIKVQSLSKHYGEQKSVDNISFAASSGRIIGFLGPNGAGKSTTMKMLAGYLEPTSGQAMLCGLDVQQQPLEVKRIMGYLPEQTPLYADMYVKEFLLFVANTYGLKDPELKVKETIKAVGLDLEQFKKISMLSKGYKQRVGLAQAIIHDPKVLILDEPTSGLDPNQLSEIRALIRTLGKDKTVILSTHIMQEVEAVCDEVIIIHKGRIVANATIEALKAAHQSNSLEDIFRKLTS</sequence>
<keyword evidence="2" id="KW-0813">Transport</keyword>
<dbReference type="PROSITE" id="PS50893">
    <property type="entry name" value="ABC_TRANSPORTER_2"/>
    <property type="match status" value="1"/>
</dbReference>
<comment type="caution">
    <text evidence="6">The sequence shown here is derived from an EMBL/GenBank/DDBJ whole genome shotgun (WGS) entry which is preliminary data.</text>
</comment>
<evidence type="ECO:0000256" key="1">
    <source>
        <dbReference type="ARBA" id="ARBA00005417"/>
    </source>
</evidence>
<protein>
    <submittedName>
        <fullName evidence="6">Gliding motility-associated ABC transporter ATP-binding subunit GldA</fullName>
    </submittedName>
</protein>
<evidence type="ECO:0000259" key="5">
    <source>
        <dbReference type="PROSITE" id="PS50893"/>
    </source>
</evidence>
<dbReference type="Pfam" id="PF00005">
    <property type="entry name" value="ABC_tran"/>
    <property type="match status" value="1"/>
</dbReference>
<accession>A0A916TYB5</accession>
<dbReference type="GO" id="GO:0005524">
    <property type="term" value="F:ATP binding"/>
    <property type="evidence" value="ECO:0007669"/>
    <property type="project" value="UniProtKB-KW"/>
</dbReference>
<dbReference type="Proteomes" id="UP000651668">
    <property type="component" value="Unassembled WGS sequence"/>
</dbReference>
<evidence type="ECO:0000313" key="6">
    <source>
        <dbReference type="EMBL" id="GGC52370.1"/>
    </source>
</evidence>
<organism evidence="6 7">
    <name type="scientific">Pedobacter quisquiliarum</name>
    <dbReference type="NCBI Taxonomy" id="1834438"/>
    <lineage>
        <taxon>Bacteria</taxon>
        <taxon>Pseudomonadati</taxon>
        <taxon>Bacteroidota</taxon>
        <taxon>Sphingobacteriia</taxon>
        <taxon>Sphingobacteriales</taxon>
        <taxon>Sphingobacteriaceae</taxon>
        <taxon>Pedobacter</taxon>
    </lineage>
</organism>
<reference evidence="6" key="1">
    <citation type="journal article" date="2014" name="Int. J. Syst. Evol. Microbiol.">
        <title>Complete genome sequence of Corynebacterium casei LMG S-19264T (=DSM 44701T), isolated from a smear-ripened cheese.</title>
        <authorList>
            <consortium name="US DOE Joint Genome Institute (JGI-PGF)"/>
            <person name="Walter F."/>
            <person name="Albersmeier A."/>
            <person name="Kalinowski J."/>
            <person name="Ruckert C."/>
        </authorList>
    </citation>
    <scope>NUCLEOTIDE SEQUENCE</scope>
    <source>
        <strain evidence="6">CGMCC 1.15343</strain>
    </source>
</reference>
<dbReference type="AlphaFoldDB" id="A0A916TYB5"/>
<dbReference type="SMART" id="SM00382">
    <property type="entry name" value="AAA"/>
    <property type="match status" value="1"/>
</dbReference>
<dbReference type="RefSeq" id="WP_188624984.1">
    <property type="nucleotide sequence ID" value="NZ_BMIL01000001.1"/>
</dbReference>
<evidence type="ECO:0000256" key="2">
    <source>
        <dbReference type="ARBA" id="ARBA00022448"/>
    </source>
</evidence>
<dbReference type="InterPro" id="IPR003593">
    <property type="entry name" value="AAA+_ATPase"/>
</dbReference>
<comment type="similarity">
    <text evidence="1">Belongs to the ABC transporter superfamily.</text>
</comment>
<dbReference type="GO" id="GO:0016887">
    <property type="term" value="F:ATP hydrolysis activity"/>
    <property type="evidence" value="ECO:0007669"/>
    <property type="project" value="InterPro"/>
</dbReference>
<keyword evidence="3" id="KW-0547">Nucleotide-binding</keyword>
<dbReference type="PANTHER" id="PTHR43335">
    <property type="entry name" value="ABC TRANSPORTER, ATP-BINDING PROTEIN"/>
    <property type="match status" value="1"/>
</dbReference>
<dbReference type="InterPro" id="IPR003439">
    <property type="entry name" value="ABC_transporter-like_ATP-bd"/>
</dbReference>
<reference evidence="6" key="2">
    <citation type="submission" date="2020-09" db="EMBL/GenBank/DDBJ databases">
        <authorList>
            <person name="Sun Q."/>
            <person name="Zhou Y."/>
        </authorList>
    </citation>
    <scope>NUCLEOTIDE SEQUENCE</scope>
    <source>
        <strain evidence="6">CGMCC 1.15343</strain>
    </source>
</reference>
<name>A0A916TYB5_9SPHI</name>
<dbReference type="PANTHER" id="PTHR43335:SF4">
    <property type="entry name" value="ABC TRANSPORTER, ATP-BINDING PROTEIN"/>
    <property type="match status" value="1"/>
</dbReference>
<dbReference type="Gene3D" id="3.40.50.300">
    <property type="entry name" value="P-loop containing nucleotide triphosphate hydrolases"/>
    <property type="match status" value="1"/>
</dbReference>
<keyword evidence="7" id="KW-1185">Reference proteome</keyword>
<dbReference type="EMBL" id="BMIL01000001">
    <property type="protein sequence ID" value="GGC52370.1"/>
    <property type="molecule type" value="Genomic_DNA"/>
</dbReference>
<evidence type="ECO:0000256" key="3">
    <source>
        <dbReference type="ARBA" id="ARBA00022741"/>
    </source>
</evidence>
<evidence type="ECO:0000313" key="7">
    <source>
        <dbReference type="Proteomes" id="UP000651668"/>
    </source>
</evidence>
<evidence type="ECO:0000256" key="4">
    <source>
        <dbReference type="ARBA" id="ARBA00022840"/>
    </source>
</evidence>
<feature type="domain" description="ABC transporter" evidence="5">
    <location>
        <begin position="3"/>
        <end position="230"/>
    </location>
</feature>